<protein>
    <submittedName>
        <fullName evidence="3">Cupin-like domain-containing protein</fullName>
    </submittedName>
</protein>
<dbReference type="PANTHER" id="PTHR12461:SF105">
    <property type="entry name" value="HYPOXIA-INDUCIBLE FACTOR 1-ALPHA INHIBITOR"/>
    <property type="match status" value="1"/>
</dbReference>
<accession>A0A4Y9NKS4</accession>
<proteinExistence type="predicted"/>
<evidence type="ECO:0000259" key="1">
    <source>
        <dbReference type="PROSITE" id="PS51184"/>
    </source>
</evidence>
<dbReference type="Pfam" id="PF13621">
    <property type="entry name" value="Cupin_8"/>
    <property type="match status" value="1"/>
</dbReference>
<dbReference type="InterPro" id="IPR041667">
    <property type="entry name" value="Cupin_8"/>
</dbReference>
<accession>A0A4Y9KTI2</accession>
<evidence type="ECO:0000313" key="5">
    <source>
        <dbReference type="Proteomes" id="UP000298225"/>
    </source>
</evidence>
<evidence type="ECO:0000313" key="2">
    <source>
        <dbReference type="EMBL" id="TFV28618.1"/>
    </source>
</evidence>
<dbReference type="OrthoDB" id="479699at2"/>
<dbReference type="SUPFAM" id="SSF51197">
    <property type="entry name" value="Clavaminate synthase-like"/>
    <property type="match status" value="1"/>
</dbReference>
<gene>
    <name evidence="3" type="ORF">E4K64_38450</name>
    <name evidence="2" type="ORF">E4K66_38820</name>
</gene>
<dbReference type="InterPro" id="IPR003347">
    <property type="entry name" value="JmjC_dom"/>
</dbReference>
<feature type="domain" description="JmjC" evidence="1">
    <location>
        <begin position="121"/>
        <end position="268"/>
    </location>
</feature>
<dbReference type="Proteomes" id="UP000297700">
    <property type="component" value="Unassembled WGS sequence"/>
</dbReference>
<sequence length="268" mass="30948">MRRSSNLGVIMNPSVVNRAWLETAQSIDSIATPSAEEFHRRFVRPALPVVIKGAALTLGAIERWTSGYLKAAAGHRRVPIEFSPDKEFAVPERIGKDQTHSTFGRFVDYLLYGDAASQTTYYLAQIDALRYLPELVGDVVRPPFAPLAKIMRPPYLWMGIGRNASKLHYDSYDNLYAMINGRKHITLFPPADRRNLYPYNDHPKYRHFSRLNLRLPDLDRFPRLLNARPFECVLCRGDILYIPEGWWHYLRSHGLNVAVNWWWIEGHA</sequence>
<keyword evidence="5" id="KW-1185">Reference proteome</keyword>
<dbReference type="Gene3D" id="2.60.120.650">
    <property type="entry name" value="Cupin"/>
    <property type="match status" value="1"/>
</dbReference>
<reference evidence="3 4" key="2">
    <citation type="submission" date="2019-03" db="EMBL/GenBank/DDBJ databases">
        <title>Bradyrhizobium strains diversity.</title>
        <authorList>
            <person name="Urquiaga M.C.O."/>
            <person name="Hungria M."/>
            <person name="Delamuta J.R.M."/>
            <person name="Klepa M.S."/>
        </authorList>
    </citation>
    <scope>NUCLEOTIDE SEQUENCE [LARGE SCALE GENOMIC DNA]</scope>
    <source>
        <strain evidence="3 4">CNPSo 3426</strain>
    </source>
</reference>
<comment type="caution">
    <text evidence="3">The sequence shown here is derived from an EMBL/GenBank/DDBJ whole genome shotgun (WGS) entry which is preliminary data.</text>
</comment>
<evidence type="ECO:0000313" key="3">
    <source>
        <dbReference type="EMBL" id="TFV67403.1"/>
    </source>
</evidence>
<dbReference type="Proteomes" id="UP000298225">
    <property type="component" value="Unassembled WGS sequence"/>
</dbReference>
<name>A0A4Y9NKS4_9BRAD</name>
<organism evidence="3 4">
    <name type="scientific">Bradyrhizobium frederickii</name>
    <dbReference type="NCBI Taxonomy" id="2560054"/>
    <lineage>
        <taxon>Bacteria</taxon>
        <taxon>Pseudomonadati</taxon>
        <taxon>Pseudomonadota</taxon>
        <taxon>Alphaproteobacteria</taxon>
        <taxon>Hyphomicrobiales</taxon>
        <taxon>Nitrobacteraceae</taxon>
        <taxon>Bradyrhizobium</taxon>
    </lineage>
</organism>
<dbReference type="PANTHER" id="PTHR12461">
    <property type="entry name" value="HYPOXIA-INDUCIBLE FACTOR 1 ALPHA INHIBITOR-RELATED"/>
    <property type="match status" value="1"/>
</dbReference>
<reference evidence="2 5" key="1">
    <citation type="submission" date="2019-03" db="EMBL/GenBank/DDBJ databases">
        <title>Bradyrhizobium strains diversity isolated from Chamaecrista fasciculata.</title>
        <authorList>
            <person name="Urquiaga M.C.O."/>
            <person name="Hungria M."/>
            <person name="Delamuta J.R.M."/>
        </authorList>
    </citation>
    <scope>NUCLEOTIDE SEQUENCE [LARGE SCALE GENOMIC DNA]</scope>
    <source>
        <strain evidence="2 5">CNPSo 3424</strain>
    </source>
</reference>
<dbReference type="EMBL" id="SPQU01000067">
    <property type="protein sequence ID" value="TFV28618.1"/>
    <property type="molecule type" value="Genomic_DNA"/>
</dbReference>
<dbReference type="EMBL" id="SPQS01000060">
    <property type="protein sequence ID" value="TFV67403.1"/>
    <property type="molecule type" value="Genomic_DNA"/>
</dbReference>
<dbReference type="SMART" id="SM00558">
    <property type="entry name" value="JmjC"/>
    <property type="match status" value="1"/>
</dbReference>
<evidence type="ECO:0000313" key="4">
    <source>
        <dbReference type="Proteomes" id="UP000297700"/>
    </source>
</evidence>
<dbReference type="PROSITE" id="PS51184">
    <property type="entry name" value="JMJC"/>
    <property type="match status" value="1"/>
</dbReference>
<dbReference type="AlphaFoldDB" id="A0A4Y9NKS4"/>